<sequence length="190" mass="20889">MVKKGKLMKTTIAAVALLCGGLLASTCAMADTDSFSVGYTWLKPQYEKGLNGFSLGYQHEFVNGWGILTSFAWATGDRSETDDVASGKFKYWSLMTGPAYRFNDYFGIYGQLGLAHFNGKGDAHYDDGDYEHWSESRSALGWGAGVIINPVENLCRYGEVIFTGIFSQLVLPTSIHRLTGVIDVKTTMVH</sequence>
<evidence type="ECO:0000256" key="4">
    <source>
        <dbReference type="ARBA" id="ARBA00022729"/>
    </source>
</evidence>
<protein>
    <submittedName>
        <fullName evidence="7">Outer membrane beta-barrel protein</fullName>
    </submittedName>
</protein>
<reference evidence="7" key="1">
    <citation type="submission" date="2018-07" db="EMBL/GenBank/DDBJ databases">
        <authorList>
            <consortium name="PulseNet: The National Subtyping Network for Foodborne Disease Surveillance"/>
            <person name="Tarr C.L."/>
            <person name="Trees E."/>
            <person name="Katz L.S."/>
            <person name="Carleton-Romer H.A."/>
            <person name="Stroika S."/>
            <person name="Kucerova Z."/>
            <person name="Roache K.F."/>
            <person name="Sabol A.L."/>
            <person name="Besser J."/>
            <person name="Gerner-Smidt P."/>
        </authorList>
    </citation>
    <scope>NUCLEOTIDE SEQUENCE</scope>
    <source>
        <strain evidence="7">2015K-1398</strain>
    </source>
</reference>
<proteinExistence type="predicted"/>
<evidence type="ECO:0000256" key="2">
    <source>
        <dbReference type="ARBA" id="ARBA00022452"/>
    </source>
</evidence>
<dbReference type="PRINTS" id="PR00316">
    <property type="entry name" value="ENTEROVIROMP"/>
</dbReference>
<dbReference type="InterPro" id="IPR051723">
    <property type="entry name" value="Bact_OM_Invasion-Related"/>
</dbReference>
<keyword evidence="5" id="KW-0472">Membrane</keyword>
<dbReference type="SUPFAM" id="SSF56925">
    <property type="entry name" value="OMPA-like"/>
    <property type="match status" value="1"/>
</dbReference>
<comment type="caution">
    <text evidence="7">The sequence shown here is derived from an EMBL/GenBank/DDBJ whole genome shotgun (WGS) entry which is preliminary data.</text>
</comment>
<dbReference type="GO" id="GO:0016020">
    <property type="term" value="C:membrane"/>
    <property type="evidence" value="ECO:0007669"/>
    <property type="project" value="UniProtKB-SubCell"/>
</dbReference>
<evidence type="ECO:0000256" key="1">
    <source>
        <dbReference type="ARBA" id="ARBA00004141"/>
    </source>
</evidence>
<dbReference type="AlphaFoldDB" id="A0A5U4HDL3"/>
<dbReference type="PANTHER" id="PTHR35892">
    <property type="entry name" value="OUTER MEMBRANE PROTEIN PAGN-RELATED"/>
    <property type="match status" value="1"/>
</dbReference>
<keyword evidence="4 6" id="KW-0732">Signal</keyword>
<evidence type="ECO:0000256" key="3">
    <source>
        <dbReference type="ARBA" id="ARBA00022692"/>
    </source>
</evidence>
<organism evidence="7">
    <name type="scientific">Salmonella enterica</name>
    <name type="common">Salmonella choleraesuis</name>
    <dbReference type="NCBI Taxonomy" id="28901"/>
    <lineage>
        <taxon>Bacteria</taxon>
        <taxon>Pseudomonadati</taxon>
        <taxon>Pseudomonadota</taxon>
        <taxon>Gammaproteobacteria</taxon>
        <taxon>Enterobacterales</taxon>
        <taxon>Enterobacteriaceae</taxon>
        <taxon>Salmonella</taxon>
    </lineage>
</organism>
<evidence type="ECO:0000256" key="5">
    <source>
        <dbReference type="ARBA" id="ARBA00023136"/>
    </source>
</evidence>
<dbReference type="PANTHER" id="PTHR35892:SF2">
    <property type="entry name" value="OUTER MEMBRANE PROTEIN PAGN"/>
    <property type="match status" value="1"/>
</dbReference>
<dbReference type="Pfam" id="PF06316">
    <property type="entry name" value="Ail_Lom"/>
    <property type="match status" value="1"/>
</dbReference>
<dbReference type="InterPro" id="IPR000758">
    <property type="entry name" value="Enterovir_OMP"/>
</dbReference>
<keyword evidence="2" id="KW-1134">Transmembrane beta strand</keyword>
<dbReference type="GO" id="GO:0044384">
    <property type="term" value="C:host outer membrane"/>
    <property type="evidence" value="ECO:0007669"/>
    <property type="project" value="InterPro"/>
</dbReference>
<accession>A0A5U4HDL3</accession>
<gene>
    <name evidence="7" type="ORF">AUS09_10995</name>
</gene>
<evidence type="ECO:0000256" key="6">
    <source>
        <dbReference type="SAM" id="SignalP"/>
    </source>
</evidence>
<dbReference type="Gene3D" id="2.40.160.20">
    <property type="match status" value="1"/>
</dbReference>
<evidence type="ECO:0000313" key="7">
    <source>
        <dbReference type="EMBL" id="EBP9375280.1"/>
    </source>
</evidence>
<name>A0A5U4HDL3_SALER</name>
<feature type="chain" id="PRO_5026325245" evidence="6">
    <location>
        <begin position="31"/>
        <end position="190"/>
    </location>
</feature>
<comment type="subcellular location">
    <subcellularLocation>
        <location evidence="1">Membrane</location>
        <topology evidence="1">Multi-pass membrane protein</topology>
    </subcellularLocation>
</comment>
<dbReference type="EMBL" id="AAGNJA010000003">
    <property type="protein sequence ID" value="EBP9375280.1"/>
    <property type="molecule type" value="Genomic_DNA"/>
</dbReference>
<dbReference type="InterPro" id="IPR011250">
    <property type="entry name" value="OMP/PagP_B-barrel"/>
</dbReference>
<keyword evidence="3" id="KW-0812">Transmembrane</keyword>
<feature type="signal peptide" evidence="6">
    <location>
        <begin position="1"/>
        <end position="30"/>
    </location>
</feature>